<gene>
    <name evidence="7" type="ORF">TNCT_416801</name>
</gene>
<dbReference type="EMBL" id="BMAO01010747">
    <property type="protein sequence ID" value="GFQ69202.1"/>
    <property type="molecule type" value="Genomic_DNA"/>
</dbReference>
<proteinExistence type="predicted"/>
<evidence type="ECO:0000313" key="8">
    <source>
        <dbReference type="Proteomes" id="UP000887116"/>
    </source>
</evidence>
<feature type="transmembrane region" description="Helical" evidence="6">
    <location>
        <begin position="158"/>
        <end position="184"/>
    </location>
</feature>
<dbReference type="OrthoDB" id="6436144at2759"/>
<dbReference type="GO" id="GO:0007606">
    <property type="term" value="P:sensory perception of chemical stimulus"/>
    <property type="evidence" value="ECO:0007669"/>
    <property type="project" value="TreeGrafter"/>
</dbReference>
<evidence type="ECO:0008006" key="9">
    <source>
        <dbReference type="Google" id="ProtNLM"/>
    </source>
</evidence>
<dbReference type="AlphaFoldDB" id="A0A8X6F3J4"/>
<keyword evidence="5" id="KW-0675">Receptor</keyword>
<keyword evidence="3 6" id="KW-1133">Transmembrane helix</keyword>
<evidence type="ECO:0000313" key="7">
    <source>
        <dbReference type="EMBL" id="GFQ69202.1"/>
    </source>
</evidence>
<reference evidence="7" key="1">
    <citation type="submission" date="2020-07" db="EMBL/GenBank/DDBJ databases">
        <title>Multicomponent nature underlies the extraordinary mechanical properties of spider dragline silk.</title>
        <authorList>
            <person name="Kono N."/>
            <person name="Nakamura H."/>
            <person name="Mori M."/>
            <person name="Yoshida Y."/>
            <person name="Ohtoshi R."/>
            <person name="Malay A.D."/>
            <person name="Moran D.A.P."/>
            <person name="Tomita M."/>
            <person name="Numata K."/>
            <person name="Arakawa K."/>
        </authorList>
    </citation>
    <scope>NUCLEOTIDE SEQUENCE</scope>
</reference>
<keyword evidence="2 6" id="KW-0812">Transmembrane</keyword>
<comment type="subcellular location">
    <subcellularLocation>
        <location evidence="1">Membrane</location>
        <topology evidence="1">Multi-pass membrane protein</topology>
    </subcellularLocation>
</comment>
<name>A0A8X6F3J4_TRICU</name>
<feature type="transmembrane region" description="Helical" evidence="6">
    <location>
        <begin position="320"/>
        <end position="341"/>
    </location>
</feature>
<dbReference type="GO" id="GO:0038023">
    <property type="term" value="F:signaling receptor activity"/>
    <property type="evidence" value="ECO:0007669"/>
    <property type="project" value="UniProtKB-ARBA"/>
</dbReference>
<organism evidence="7 8">
    <name type="scientific">Trichonephila clavata</name>
    <name type="common">Joro spider</name>
    <name type="synonym">Nephila clavata</name>
    <dbReference type="NCBI Taxonomy" id="2740835"/>
    <lineage>
        <taxon>Eukaryota</taxon>
        <taxon>Metazoa</taxon>
        <taxon>Ecdysozoa</taxon>
        <taxon>Arthropoda</taxon>
        <taxon>Chelicerata</taxon>
        <taxon>Arachnida</taxon>
        <taxon>Araneae</taxon>
        <taxon>Araneomorphae</taxon>
        <taxon>Entelegynae</taxon>
        <taxon>Araneoidea</taxon>
        <taxon>Nephilidae</taxon>
        <taxon>Trichonephila</taxon>
    </lineage>
</organism>
<evidence type="ECO:0000256" key="2">
    <source>
        <dbReference type="ARBA" id="ARBA00022692"/>
    </source>
</evidence>
<dbReference type="GO" id="GO:0016020">
    <property type="term" value="C:membrane"/>
    <property type="evidence" value="ECO:0007669"/>
    <property type="project" value="UniProtKB-SubCell"/>
</dbReference>
<protein>
    <recommendedName>
        <fullName evidence="9">Gustatory receptor</fullName>
    </recommendedName>
</protein>
<accession>A0A8X6F3J4</accession>
<evidence type="ECO:0000256" key="1">
    <source>
        <dbReference type="ARBA" id="ARBA00004141"/>
    </source>
</evidence>
<feature type="transmembrane region" description="Helical" evidence="6">
    <location>
        <begin position="287"/>
        <end position="308"/>
    </location>
</feature>
<feature type="transmembrane region" description="Helical" evidence="6">
    <location>
        <begin position="81"/>
        <end position="99"/>
    </location>
</feature>
<keyword evidence="4 6" id="KW-0472">Membrane</keyword>
<dbReference type="Proteomes" id="UP000887116">
    <property type="component" value="Unassembled WGS sequence"/>
</dbReference>
<feature type="transmembrane region" description="Helical" evidence="6">
    <location>
        <begin position="211"/>
        <end position="244"/>
    </location>
</feature>
<evidence type="ECO:0000256" key="3">
    <source>
        <dbReference type="ARBA" id="ARBA00022989"/>
    </source>
</evidence>
<sequence length="414" mass="47888">MYCRCERNTRPHFPVCNSTGRDAVMIIHDDDKEKHDSELLRQIQPLLTGLLLVGVDLRPQCALKSFKNNCFRETVIKSFQVIIHTLSWAFVLLIIYGTFTNKNIVPLKQDIVNRFVEILTIFLRSVLYWRHKDILNTLRHLSDVYEKISQKSKNLNKAFISVSIIIYYVISISSYGTVLIAFIAKEDTTYIKSLVQRKFHYVTPLTLPSYAYYVLVIVDFLLFSINCMSIGFFLILLLAVCTALKFILRDYHKSISSSCATFEVLQRRYTSVMDTVNRVDKCLSFPLFIILGMHILFLFFIVSFFNWGQNWIHGLSVLENFLYANFILCIFKYCVMTTFAAKIHEEVQNIKIEVARMSNRSSQLTAVEQLLLIAKVNSHSNICLTVWGFMNITKNSFFSSLGALVTFGALFRDF</sequence>
<evidence type="ECO:0000256" key="5">
    <source>
        <dbReference type="ARBA" id="ARBA00023170"/>
    </source>
</evidence>
<evidence type="ECO:0000256" key="4">
    <source>
        <dbReference type="ARBA" id="ARBA00023136"/>
    </source>
</evidence>
<dbReference type="PANTHER" id="PTHR21421">
    <property type="entry name" value="GUSTATORY RECEPTOR"/>
    <property type="match status" value="1"/>
</dbReference>
<comment type="caution">
    <text evidence="7">The sequence shown here is derived from an EMBL/GenBank/DDBJ whole genome shotgun (WGS) entry which is preliminary data.</text>
</comment>
<dbReference type="GO" id="GO:0051606">
    <property type="term" value="P:detection of stimulus"/>
    <property type="evidence" value="ECO:0007669"/>
    <property type="project" value="UniProtKB-ARBA"/>
</dbReference>
<dbReference type="PANTHER" id="PTHR21421:SF29">
    <property type="entry name" value="GUSTATORY RECEPTOR 5A FOR TREHALOSE-RELATED"/>
    <property type="match status" value="1"/>
</dbReference>
<keyword evidence="8" id="KW-1185">Reference proteome</keyword>
<evidence type="ECO:0000256" key="6">
    <source>
        <dbReference type="SAM" id="Phobius"/>
    </source>
</evidence>